<keyword evidence="4 11" id="KW-0805">Transcription regulation</keyword>
<evidence type="ECO:0000256" key="1">
    <source>
        <dbReference type="ARBA" id="ARBA00004123"/>
    </source>
</evidence>
<dbReference type="GO" id="GO:0003712">
    <property type="term" value="F:transcription coregulator activity"/>
    <property type="evidence" value="ECO:0007669"/>
    <property type="project" value="InterPro"/>
</dbReference>
<dbReference type="InterPro" id="IPR037212">
    <property type="entry name" value="Med7/Med21-like"/>
</dbReference>
<evidence type="ECO:0000256" key="11">
    <source>
        <dbReference type="RuleBase" id="RU364145"/>
    </source>
</evidence>
<dbReference type="Proteomes" id="UP000016666">
    <property type="component" value="Chromosome 15"/>
</dbReference>
<evidence type="ECO:0000256" key="2">
    <source>
        <dbReference type="ARBA" id="ARBA00008089"/>
    </source>
</evidence>
<keyword evidence="7 11" id="KW-0804">Transcription</keyword>
<dbReference type="AlphaFoldDB" id="U3I097"/>
<feature type="region of interest" description="Disordered" evidence="12">
    <location>
        <begin position="1"/>
        <end position="97"/>
    </location>
</feature>
<evidence type="ECO:0000256" key="10">
    <source>
        <dbReference type="ARBA" id="ARBA00031260"/>
    </source>
</evidence>
<name>U3I097_ANAPP</name>
<dbReference type="PANTHER" id="PTHR20844:SF0">
    <property type="entry name" value="MEDIATOR OF RNA POLYMERASE II TRANSCRIPTION SUBUNIT 9"/>
    <property type="match status" value="1"/>
</dbReference>
<reference evidence="13" key="3">
    <citation type="submission" date="2025-09" db="UniProtKB">
        <authorList>
            <consortium name="Ensembl"/>
        </authorList>
    </citation>
    <scope>IDENTIFICATION</scope>
</reference>
<accession>U3I097</accession>
<sequence>MPPAPLPTPAPGSSPVSRPQPSPGPGAGLLPGPSPGRAPPRAVTEQRRGRGLGAAMASGGAAASATATRAPAEEPPSAEPPAEQKPPPPPPPPVQEEFSFLPLVHDIIKCMDKDSQDVHQVLNELKNKFQEMRKLISSMPGISVSPEQQQQQLQSLREQVRTKNELLQKYKSLCMFEIPKE</sequence>
<evidence type="ECO:0000256" key="12">
    <source>
        <dbReference type="SAM" id="MobiDB-lite"/>
    </source>
</evidence>
<gene>
    <name evidence="11 13" type="primary">MED9</name>
</gene>
<evidence type="ECO:0000313" key="14">
    <source>
        <dbReference type="Proteomes" id="UP000016666"/>
    </source>
</evidence>
<dbReference type="GO" id="GO:0006357">
    <property type="term" value="P:regulation of transcription by RNA polymerase II"/>
    <property type="evidence" value="ECO:0007669"/>
    <property type="project" value="InterPro"/>
</dbReference>
<proteinExistence type="inferred from homology"/>
<keyword evidence="14" id="KW-1185">Reference proteome</keyword>
<comment type="subunit">
    <text evidence="11">Component of the Mediator complex.</text>
</comment>
<dbReference type="OMA" id="HKKFEAM"/>
<evidence type="ECO:0000313" key="13">
    <source>
        <dbReference type="Ensembl" id="ENSAPLP00000000667.2"/>
    </source>
</evidence>
<comment type="similarity">
    <text evidence="2 11">Belongs to the Mediator complex subunit 9 family.</text>
</comment>
<dbReference type="PANTHER" id="PTHR20844">
    <property type="entry name" value="MEDIATOR OF RNA POLYMERASE II TRANSCRIPTION, SUBUNIT 9"/>
    <property type="match status" value="1"/>
</dbReference>
<dbReference type="SUPFAM" id="SSF140718">
    <property type="entry name" value="Mediator hinge subcomplex-like"/>
    <property type="match status" value="1"/>
</dbReference>
<dbReference type="STRING" id="8840.ENSAPLP00000000667"/>
<evidence type="ECO:0000256" key="3">
    <source>
        <dbReference type="ARBA" id="ARBA00020636"/>
    </source>
</evidence>
<dbReference type="GO" id="GO:0016592">
    <property type="term" value="C:mediator complex"/>
    <property type="evidence" value="ECO:0007669"/>
    <property type="project" value="InterPro"/>
</dbReference>
<dbReference type="Pfam" id="PF07544">
    <property type="entry name" value="Med9"/>
    <property type="match status" value="1"/>
</dbReference>
<evidence type="ECO:0000256" key="5">
    <source>
        <dbReference type="ARBA" id="ARBA00023054"/>
    </source>
</evidence>
<dbReference type="CDD" id="cd21431">
    <property type="entry name" value="Med9-C"/>
    <property type="match status" value="1"/>
</dbReference>
<evidence type="ECO:0000256" key="7">
    <source>
        <dbReference type="ARBA" id="ARBA00023163"/>
    </source>
</evidence>
<keyword evidence="5" id="KW-0175">Coiled coil</keyword>
<evidence type="ECO:0000256" key="4">
    <source>
        <dbReference type="ARBA" id="ARBA00023015"/>
    </source>
</evidence>
<evidence type="ECO:0000256" key="9">
    <source>
        <dbReference type="ARBA" id="ARBA00025687"/>
    </source>
</evidence>
<evidence type="ECO:0000256" key="6">
    <source>
        <dbReference type="ARBA" id="ARBA00023159"/>
    </source>
</evidence>
<dbReference type="InterPro" id="IPR011425">
    <property type="entry name" value="Med9"/>
</dbReference>
<dbReference type="GeneTree" id="ENSGT00390000017379"/>
<reference evidence="13 14" key="1">
    <citation type="submission" date="2017-10" db="EMBL/GenBank/DDBJ databases">
        <title>A new Pekin duck reference genome.</title>
        <authorList>
            <person name="Hou Z.-C."/>
            <person name="Zhou Z.-K."/>
            <person name="Zhu F."/>
            <person name="Hou S.-S."/>
        </authorList>
    </citation>
    <scope>NUCLEOTIDE SEQUENCE [LARGE SCALE GENOMIC DNA]</scope>
</reference>
<dbReference type="GO" id="GO:0070847">
    <property type="term" value="C:core mediator complex"/>
    <property type="evidence" value="ECO:0007669"/>
    <property type="project" value="Ensembl"/>
</dbReference>
<organism evidence="13 14">
    <name type="scientific">Anas platyrhynchos platyrhynchos</name>
    <name type="common">Northern mallard</name>
    <dbReference type="NCBI Taxonomy" id="8840"/>
    <lineage>
        <taxon>Eukaryota</taxon>
        <taxon>Metazoa</taxon>
        <taxon>Chordata</taxon>
        <taxon>Craniata</taxon>
        <taxon>Vertebrata</taxon>
        <taxon>Euteleostomi</taxon>
        <taxon>Archelosauria</taxon>
        <taxon>Archosauria</taxon>
        <taxon>Dinosauria</taxon>
        <taxon>Saurischia</taxon>
        <taxon>Theropoda</taxon>
        <taxon>Coelurosauria</taxon>
        <taxon>Aves</taxon>
        <taxon>Neognathae</taxon>
        <taxon>Galloanserae</taxon>
        <taxon>Anseriformes</taxon>
        <taxon>Anatidae</taxon>
        <taxon>Anatinae</taxon>
        <taxon>Anas</taxon>
    </lineage>
</organism>
<dbReference type="Gene3D" id="6.10.280.10">
    <property type="entry name" value="Mediator complex, subunit Med21"/>
    <property type="match status" value="1"/>
</dbReference>
<reference evidence="13" key="2">
    <citation type="submission" date="2025-08" db="UniProtKB">
        <authorList>
            <consortium name="Ensembl"/>
        </authorList>
    </citation>
    <scope>IDENTIFICATION</scope>
</reference>
<comment type="function">
    <text evidence="9 11">Component of the Mediator complex, a coactivator involved in the regulated transcription of nearly all RNA polymerase II-dependent genes. Mediator functions as a bridge to convey information from gene-specific regulatory proteins to the basal RNA polymerase II transcription machinery. Mediator is recruited to promoters by direct interactions with regulatory proteins and serves as a scaffold for the assembly of a functional preinitiation complex with RNA polymerase II and the general transcription factors.</text>
</comment>
<feature type="compositionally biased region" description="Low complexity" evidence="12">
    <location>
        <begin position="53"/>
        <end position="70"/>
    </location>
</feature>
<feature type="compositionally biased region" description="Pro residues" evidence="12">
    <location>
        <begin position="73"/>
        <end position="94"/>
    </location>
</feature>
<keyword evidence="6 11" id="KW-0010">Activator</keyword>
<protein>
    <recommendedName>
        <fullName evidence="3 11">Mediator of RNA polymerase II transcription subunit 9</fullName>
    </recommendedName>
    <alternativeName>
        <fullName evidence="10 11">Mediator complex subunit 9</fullName>
    </alternativeName>
</protein>
<dbReference type="HOGENOM" id="CLU_148111_2_0_1"/>
<feature type="compositionally biased region" description="Pro residues" evidence="12">
    <location>
        <begin position="1"/>
        <end position="24"/>
    </location>
</feature>
<comment type="subcellular location">
    <subcellularLocation>
        <location evidence="1 11">Nucleus</location>
    </subcellularLocation>
</comment>
<keyword evidence="8 11" id="KW-0539">Nucleus</keyword>
<evidence type="ECO:0000256" key="8">
    <source>
        <dbReference type="ARBA" id="ARBA00023242"/>
    </source>
</evidence>
<dbReference type="Ensembl" id="ENSAPLT00000001238.2">
    <property type="protein sequence ID" value="ENSAPLP00000000667.2"/>
    <property type="gene ID" value="ENSAPLG00000001250.2"/>
</dbReference>
<dbReference type="InterPro" id="IPR039242">
    <property type="entry name" value="MED9_metazoa"/>
</dbReference>